<dbReference type="Pfam" id="PF01435">
    <property type="entry name" value="Peptidase_M48"/>
    <property type="match status" value="1"/>
</dbReference>
<protein>
    <recommendedName>
        <fullName evidence="8">Putative beta-barrel assembly-enhancing protease</fullName>
        <ecNumber evidence="8">3.4.-.-</ecNumber>
    </recommendedName>
</protein>
<dbReference type="KEGG" id="hmi:soil367_07770"/>
<proteinExistence type="inferred from homology"/>
<evidence type="ECO:0000256" key="6">
    <source>
        <dbReference type="ARBA" id="ARBA00022833"/>
    </source>
</evidence>
<gene>
    <name evidence="12" type="ORF">soil367_07770</name>
</gene>
<dbReference type="EC" id="3.4.-.-" evidence="8"/>
<keyword evidence="13" id="KW-1185">Reference proteome</keyword>
<keyword evidence="3 8" id="KW-0732">Signal</keyword>
<comment type="cofactor">
    <cofactor evidence="8">
        <name>Zn(2+)</name>
        <dbReference type="ChEBI" id="CHEBI:29105"/>
    </cofactor>
    <text evidence="8">Binds 1 zinc ion per subunit.</text>
</comment>
<evidence type="ECO:0000256" key="2">
    <source>
        <dbReference type="ARBA" id="ARBA00022723"/>
    </source>
</evidence>
<keyword evidence="4 8" id="KW-0574">Periplasm</keyword>
<evidence type="ECO:0000256" key="4">
    <source>
        <dbReference type="ARBA" id="ARBA00022764"/>
    </source>
</evidence>
<keyword evidence="5 8" id="KW-0378">Hydrolase</keyword>
<evidence type="ECO:0000256" key="10">
    <source>
        <dbReference type="SAM" id="MobiDB-lite"/>
    </source>
</evidence>
<dbReference type="RefSeq" id="WP_136548505.1">
    <property type="nucleotide sequence ID" value="NZ_CP031093.1"/>
</dbReference>
<dbReference type="SUPFAM" id="SSF48452">
    <property type="entry name" value="TPR-like"/>
    <property type="match status" value="1"/>
</dbReference>
<dbReference type="Gene3D" id="3.30.2010.10">
    <property type="entry name" value="Metalloproteases ('zincins'), catalytic domain"/>
    <property type="match status" value="1"/>
</dbReference>
<evidence type="ECO:0000256" key="8">
    <source>
        <dbReference type="HAMAP-Rule" id="MF_00997"/>
    </source>
</evidence>
<keyword evidence="6 8" id="KW-0862">Zinc</keyword>
<dbReference type="PROSITE" id="PS50005">
    <property type="entry name" value="TPR"/>
    <property type="match status" value="1"/>
</dbReference>
<dbReference type="Pfam" id="PF14559">
    <property type="entry name" value="TPR_19"/>
    <property type="match status" value="2"/>
</dbReference>
<dbReference type="GO" id="GO:0051603">
    <property type="term" value="P:proteolysis involved in protein catabolic process"/>
    <property type="evidence" value="ECO:0007669"/>
    <property type="project" value="TreeGrafter"/>
</dbReference>
<evidence type="ECO:0000256" key="7">
    <source>
        <dbReference type="ARBA" id="ARBA00023049"/>
    </source>
</evidence>
<dbReference type="InterPro" id="IPR030873">
    <property type="entry name" value="Protease_BepA"/>
</dbReference>
<dbReference type="AlphaFoldDB" id="A0A4P7XH96"/>
<dbReference type="OrthoDB" id="9810445at2"/>
<dbReference type="GO" id="GO:0042597">
    <property type="term" value="C:periplasmic space"/>
    <property type="evidence" value="ECO:0007669"/>
    <property type="project" value="UniProtKB-SubCell"/>
</dbReference>
<evidence type="ECO:0000313" key="12">
    <source>
        <dbReference type="EMBL" id="QCF25824.1"/>
    </source>
</evidence>
<keyword evidence="7 8" id="KW-0482">Metalloprotease</keyword>
<dbReference type="InterPro" id="IPR001915">
    <property type="entry name" value="Peptidase_M48"/>
</dbReference>
<evidence type="ECO:0000256" key="5">
    <source>
        <dbReference type="ARBA" id="ARBA00022801"/>
    </source>
</evidence>
<dbReference type="GO" id="GO:0004222">
    <property type="term" value="F:metalloendopeptidase activity"/>
    <property type="evidence" value="ECO:0007669"/>
    <property type="project" value="InterPro"/>
</dbReference>
<comment type="similarity">
    <text evidence="8">Belongs to the peptidase M48 family. BepA subfamily.</text>
</comment>
<feature type="binding site" evidence="8">
    <location>
        <position position="138"/>
    </location>
    <ligand>
        <name>Zn(2+)</name>
        <dbReference type="ChEBI" id="CHEBI:29105"/>
        <note>catalytic</note>
    </ligand>
</feature>
<feature type="region of interest" description="Disordered" evidence="10">
    <location>
        <begin position="241"/>
        <end position="271"/>
    </location>
</feature>
<reference evidence="12 13" key="1">
    <citation type="submission" date="2018-07" db="EMBL/GenBank/DDBJ databases">
        <title>Marsedoiliclastica nanhaica gen. nov. sp. nov., a novel marine hydrocarbonoclastic bacterium isolated from an in-situ enriched hydrocarbon-degrading consortium in deep-sea sediment.</title>
        <authorList>
            <person name="Dong C."/>
            <person name="Ma T."/>
            <person name="Liu R."/>
            <person name="Shao Z."/>
        </authorList>
    </citation>
    <scope>NUCLEOTIDE SEQUENCE [LARGE SCALE GENOMIC DNA]</scope>
    <source>
        <strain evidence="13">soil36-7</strain>
    </source>
</reference>
<dbReference type="InterPro" id="IPR011990">
    <property type="entry name" value="TPR-like_helical_dom_sf"/>
</dbReference>
<feature type="repeat" description="TPR" evidence="9">
    <location>
        <begin position="347"/>
        <end position="380"/>
    </location>
</feature>
<dbReference type="PANTHER" id="PTHR22726">
    <property type="entry name" value="METALLOENDOPEPTIDASE OMA1"/>
    <property type="match status" value="1"/>
</dbReference>
<evidence type="ECO:0000259" key="11">
    <source>
        <dbReference type="Pfam" id="PF01435"/>
    </source>
</evidence>
<comment type="subcellular location">
    <subcellularLocation>
        <location evidence="8">Periplasm</location>
    </subcellularLocation>
</comment>
<dbReference type="Gene3D" id="1.25.40.10">
    <property type="entry name" value="Tetratricopeptide repeat domain"/>
    <property type="match status" value="1"/>
</dbReference>
<comment type="function">
    <text evidence="8">Functions as both a chaperone and a metalloprotease. Maintains the integrity of the outer membrane by promoting either the assembly or the elimination of outer membrane proteins, depending on their folding state.</text>
</comment>
<keyword evidence="9" id="KW-0802">TPR repeat</keyword>
<evidence type="ECO:0000256" key="9">
    <source>
        <dbReference type="PROSITE-ProRule" id="PRU00339"/>
    </source>
</evidence>
<feature type="active site" evidence="8">
    <location>
        <position position="139"/>
    </location>
</feature>
<feature type="domain" description="Peptidase M48" evidence="11">
    <location>
        <begin position="74"/>
        <end position="263"/>
    </location>
</feature>
<accession>A0A4P7XH96</accession>
<evidence type="ECO:0000313" key="13">
    <source>
        <dbReference type="Proteomes" id="UP000298049"/>
    </source>
</evidence>
<dbReference type="EMBL" id="CP031093">
    <property type="protein sequence ID" value="QCF25824.1"/>
    <property type="molecule type" value="Genomic_DNA"/>
</dbReference>
<dbReference type="PANTHER" id="PTHR22726:SF1">
    <property type="entry name" value="METALLOENDOPEPTIDASE OMA1, MITOCHONDRIAL"/>
    <property type="match status" value="1"/>
</dbReference>
<keyword evidence="1 8" id="KW-0645">Protease</keyword>
<dbReference type="HAMAP" id="MF_00997">
    <property type="entry name" value="Protease_BepA"/>
    <property type="match status" value="1"/>
</dbReference>
<dbReference type="InterPro" id="IPR019734">
    <property type="entry name" value="TPR_rpt"/>
</dbReference>
<keyword evidence="2 8" id="KW-0479">Metal-binding</keyword>
<evidence type="ECO:0000256" key="1">
    <source>
        <dbReference type="ARBA" id="ARBA00022670"/>
    </source>
</evidence>
<feature type="binding site" evidence="8">
    <location>
        <position position="142"/>
    </location>
    <ligand>
        <name>Zn(2+)</name>
        <dbReference type="ChEBI" id="CHEBI:29105"/>
        <note>catalytic</note>
    </ligand>
</feature>
<organism evidence="12 13">
    <name type="scientific">Hydrocarboniclastica marina</name>
    <dbReference type="NCBI Taxonomy" id="2259620"/>
    <lineage>
        <taxon>Bacteria</taxon>
        <taxon>Pseudomonadati</taxon>
        <taxon>Pseudomonadota</taxon>
        <taxon>Gammaproteobacteria</taxon>
        <taxon>Alteromonadales</taxon>
        <taxon>Alteromonadaceae</taxon>
        <taxon>Hydrocarboniclastica</taxon>
    </lineage>
</organism>
<dbReference type="GO" id="GO:0008270">
    <property type="term" value="F:zinc ion binding"/>
    <property type="evidence" value="ECO:0007669"/>
    <property type="project" value="UniProtKB-UniRule"/>
</dbReference>
<evidence type="ECO:0000256" key="3">
    <source>
        <dbReference type="ARBA" id="ARBA00022729"/>
    </source>
</evidence>
<dbReference type="GO" id="GO:0016020">
    <property type="term" value="C:membrane"/>
    <property type="evidence" value="ECO:0007669"/>
    <property type="project" value="InterPro"/>
</dbReference>
<feature type="binding site" evidence="8">
    <location>
        <position position="204"/>
    </location>
    <ligand>
        <name>Zn(2+)</name>
        <dbReference type="ChEBI" id="CHEBI:29105"/>
        <note>catalytic</note>
    </ligand>
</feature>
<feature type="active site" description="Proton donor" evidence="8">
    <location>
        <position position="208"/>
    </location>
</feature>
<name>A0A4P7XH96_9ALTE</name>
<sequence length="489" mass="53875">MGALVRRSSTQYVMVLVLAGTLAIGGVRPALAEQLPTLGGAGGGLLSSQQEAAIAEHVMRSLRKTMPVLRDPLLEDYLSSVVYNLVPHVQLNNRDLTLVILDDPAINAFAVPGGIIGVNAGLFLHAETEQQFVSVMAHELAHLSQRHFARRMEQQERAAPMALAGMVAGIILSAVTRSDIGLAAIAGSQALAIQNMLQYSRLNEQEADRVGLEIMAKAGYDPDAMPRMFGQMLRRARLQGDRPPEYLSTHPLTESRVSDTQNRAAQYPKGSRGDSLEYHLMRARALVKYAQSASDAVKTFEEQLEKPGSEKNAALRYGLAIALQADNRAEEAIGILQGLLEDHPGHISLVVTLASAELTLDKFEQAADRLEQALRRSPGNVPLQSKLAEVRMAQNRPEAAARLYEKLTRNDPQNSQIWQRLADAQVESRNIVEVHRARAEYELLMSNPERAEMHLREAINRAQGNLQVQEALRNRLQEVLARIDQSGER</sequence>
<dbReference type="Proteomes" id="UP000298049">
    <property type="component" value="Chromosome"/>
</dbReference>
<dbReference type="InterPro" id="IPR051156">
    <property type="entry name" value="Mito/Outer_Membr_Metalloprot"/>
</dbReference>
<dbReference type="SMART" id="SM00028">
    <property type="entry name" value="TPR"/>
    <property type="match status" value="3"/>
</dbReference>